<keyword evidence="2" id="KW-1185">Reference proteome</keyword>
<gene>
    <name evidence="1" type="ORF">I4F81_002998</name>
</gene>
<reference evidence="1" key="1">
    <citation type="submission" date="2019-11" db="EMBL/GenBank/DDBJ databases">
        <title>Nori genome reveals adaptations in red seaweeds to the harsh intertidal environment.</title>
        <authorList>
            <person name="Wang D."/>
            <person name="Mao Y."/>
        </authorList>
    </citation>
    <scope>NUCLEOTIDE SEQUENCE</scope>
    <source>
        <tissue evidence="1">Gametophyte</tissue>
    </source>
</reference>
<comment type="caution">
    <text evidence="1">The sequence shown here is derived from an EMBL/GenBank/DDBJ whole genome shotgun (WGS) entry which is preliminary data.</text>
</comment>
<dbReference type="EMBL" id="CM020618">
    <property type="protein sequence ID" value="KAK1860410.1"/>
    <property type="molecule type" value="Genomic_DNA"/>
</dbReference>
<protein>
    <submittedName>
        <fullName evidence="1">Uncharacterized protein</fullName>
    </submittedName>
</protein>
<evidence type="ECO:0000313" key="2">
    <source>
        <dbReference type="Proteomes" id="UP000798662"/>
    </source>
</evidence>
<evidence type="ECO:0000313" key="1">
    <source>
        <dbReference type="EMBL" id="KAK1860410.1"/>
    </source>
</evidence>
<organism evidence="1 2">
    <name type="scientific">Pyropia yezoensis</name>
    <name type="common">Susabi-nori</name>
    <name type="synonym">Porphyra yezoensis</name>
    <dbReference type="NCBI Taxonomy" id="2788"/>
    <lineage>
        <taxon>Eukaryota</taxon>
        <taxon>Rhodophyta</taxon>
        <taxon>Bangiophyceae</taxon>
        <taxon>Bangiales</taxon>
        <taxon>Bangiaceae</taxon>
        <taxon>Pyropia</taxon>
    </lineage>
</organism>
<dbReference type="Proteomes" id="UP000798662">
    <property type="component" value="Chromosome 1"/>
</dbReference>
<sequence>MATRVGSYVLEDTVGYGAVGKVKRGVHTVSGEQVAVKVCNKKDLRRRGELTVAVCREIAVIKALRHRNLVGLRQVHSSKNKLYIVTDLVDGGCAFDRLLTLPAPTVEASSDLGGAASPGITSGGVPEADARALFIQLAAAIAYCHRRGVAHRCLKPENLLLAPDGRLLISDLAVATLHGAADASELFITTVATPNYVAPELIVTAAATAAAVASGKTRASGEPATEGMNEHGVVPPPDYSPEAVDAWSSGVILYTLLAGFLPWDAPSVNGVLTKITAAPLQFPPHVPSPARHLLRQLLDKNPASRADLRHVLHHPWCLAGPSRELGMLAAPPAVASVACASVTTAGVATAGSETPTTDPVVPSTTTKLNAATGSSPPAAAEPSAPSLTSDDPVKRSAPATVKMSGPRRRPSRKSQPSATSKPVSTSKSATDKSSAEKSPVDKHAGKVASILDPSVKRAPDAAAVDAVAKSVDVKSRTPEAPTAESPSCDKVAATSQEPTALQERATPQEPPAVLADPVTTFGKDADDRDRHSLSLGDNADPARRRDKATVAEGAGAGMGDVPASEETSPLAPESEPVAVAGTSQRKWRKRLEEQDLVAEGAGAGMGDVSVSEETSPQAPESEPVAVAGTSQQKWRKRLEEKDLSRPVARKSQPGQRPKRPTPVILASEGSGADEDDLDVTVVSSADAVNVDLDIVASSSTATRAVQEPPPAPTVADSPVGGADITVQDAVEAIRQLRQLIGRTMQAEIGGADNSDDDDDAFVDALSSPEKAAVQELVSPTSATSPEAAGQDGGIRPVSVNVVAGDSAHVAPGQSRLSAQSAKHPGASARTLTRKDFHKLLHYSATGDGTASTKAITSSSNGHPGRVSARARGSGSRSPPVQPLGRLLPAAMAQALTTARAALTGSPKLPAASLAAVKHVLDAWQGALIRADGAQDLGARSATTLKHDDTISDAELSIFQGLLSQCHERLQAWADGGGSRDVLAPEKLDALVTRRSGDNRGRPITSGKAPSIASTLPSPGIRGKFIGGAFSIERGPRLSHMEPGGVSTGDDGSELSEDDEVVAVDFGDDALLAEEINSVGKHLMDAPRALRPSHGEPLEQPRLFLNLSSDGETRRQRSTAAEAEHLQLDDIFSHVESPAPMATGGLHLPSRQAPSPPGCKGSRSSVRPDKAVSSAAGADAVAGPAVARSNSNELRPGEGNLRKRSSNGTDIGAKLLTEGAGTPASTPSAPSRGPGAVTLGSGDDATSGQPFVGFHFLSSLAPVRCLNEVGRLLASLGCDVVRKRGEFKLRCSAARPDGLLAASVEIAPVAVGGGCSDGGGAPTTTGGALTPTTSADGEPRSAVTFRRSQKTEVPAPAFVAFFDNFFGGLAHAVGGSARPSTDLAAAVATTAAAANASTVGP</sequence>
<accession>A0ACC3BR39</accession>
<proteinExistence type="predicted"/>
<name>A0ACC3BR39_PYRYE</name>